<keyword evidence="3 11" id="KW-1134">Transmembrane beta strand</keyword>
<keyword evidence="4" id="KW-0410">Iron transport</keyword>
<comment type="caution">
    <text evidence="13">The sequence shown here is derived from an EMBL/GenBank/DDBJ whole genome shotgun (WGS) entry which is preliminary data.</text>
</comment>
<dbReference type="STRING" id="1348853.LK12_23455"/>
<keyword evidence="6" id="KW-0408">Iron</keyword>
<comment type="similarity">
    <text evidence="11">Belongs to the TonB-dependent receptor family.</text>
</comment>
<evidence type="ECO:0000256" key="5">
    <source>
        <dbReference type="ARBA" id="ARBA00022692"/>
    </source>
</evidence>
<dbReference type="EMBL" id="JTDI01000046">
    <property type="protein sequence ID" value="KHK87240.1"/>
    <property type="molecule type" value="Genomic_DNA"/>
</dbReference>
<proteinExistence type="inferred from homology"/>
<dbReference type="GO" id="GO:0006826">
    <property type="term" value="P:iron ion transport"/>
    <property type="evidence" value="ECO:0007669"/>
    <property type="project" value="UniProtKB-KW"/>
</dbReference>
<dbReference type="GO" id="GO:0009279">
    <property type="term" value="C:cell outer membrane"/>
    <property type="evidence" value="ECO:0007669"/>
    <property type="project" value="UniProtKB-SubCell"/>
</dbReference>
<evidence type="ECO:0000256" key="9">
    <source>
        <dbReference type="ARBA" id="ARBA00023136"/>
    </source>
</evidence>
<keyword evidence="14" id="KW-1185">Reference proteome</keyword>
<dbReference type="AlphaFoldDB" id="A0A0B1ZAU6"/>
<feature type="non-terminal residue" evidence="13">
    <location>
        <position position="149"/>
    </location>
</feature>
<feature type="non-terminal residue" evidence="13">
    <location>
        <position position="1"/>
    </location>
</feature>
<dbReference type="InterPro" id="IPR039426">
    <property type="entry name" value="TonB-dep_rcpt-like"/>
</dbReference>
<evidence type="ECO:0000256" key="8">
    <source>
        <dbReference type="ARBA" id="ARBA00023077"/>
    </source>
</evidence>
<evidence type="ECO:0000313" key="13">
    <source>
        <dbReference type="EMBL" id="KHK87240.1"/>
    </source>
</evidence>
<evidence type="ECO:0000256" key="10">
    <source>
        <dbReference type="ARBA" id="ARBA00023237"/>
    </source>
</evidence>
<dbReference type="PROSITE" id="PS52016">
    <property type="entry name" value="TONB_DEPENDENT_REC_3"/>
    <property type="match status" value="1"/>
</dbReference>
<organism evidence="13 14">
    <name type="scientific">Novosphingobium malaysiense</name>
    <dbReference type="NCBI Taxonomy" id="1348853"/>
    <lineage>
        <taxon>Bacteria</taxon>
        <taxon>Pseudomonadati</taxon>
        <taxon>Pseudomonadota</taxon>
        <taxon>Alphaproteobacteria</taxon>
        <taxon>Sphingomonadales</taxon>
        <taxon>Sphingomonadaceae</taxon>
        <taxon>Novosphingobium</taxon>
    </lineage>
</organism>
<comment type="subcellular location">
    <subcellularLocation>
        <location evidence="1 11">Cell outer membrane</location>
        <topology evidence="1 11">Multi-pass membrane protein</topology>
    </subcellularLocation>
</comment>
<dbReference type="InterPro" id="IPR036942">
    <property type="entry name" value="Beta-barrel_TonB_sf"/>
</dbReference>
<evidence type="ECO:0000256" key="6">
    <source>
        <dbReference type="ARBA" id="ARBA00023004"/>
    </source>
</evidence>
<evidence type="ECO:0000256" key="3">
    <source>
        <dbReference type="ARBA" id="ARBA00022452"/>
    </source>
</evidence>
<reference evidence="13 14" key="1">
    <citation type="submission" date="2014-10" db="EMBL/GenBank/DDBJ databases">
        <title>Genome sequence of Novosphingobium malaysiense MUSC 273(T).</title>
        <authorList>
            <person name="Lee L.-H."/>
        </authorList>
    </citation>
    <scope>NUCLEOTIDE SEQUENCE [LARGE SCALE GENOMIC DNA]</scope>
    <source>
        <strain evidence="13 14">MUSC 273</strain>
    </source>
</reference>
<evidence type="ECO:0000259" key="12">
    <source>
        <dbReference type="Pfam" id="PF07715"/>
    </source>
</evidence>
<name>A0A0B1ZAU6_9SPHN</name>
<gene>
    <name evidence="13" type="ORF">LK12_23455</name>
</gene>
<dbReference type="InterPro" id="IPR012910">
    <property type="entry name" value="Plug_dom"/>
</dbReference>
<dbReference type="SUPFAM" id="SSF56935">
    <property type="entry name" value="Porins"/>
    <property type="match status" value="1"/>
</dbReference>
<dbReference type="Proteomes" id="UP000031057">
    <property type="component" value="Unassembled WGS sequence"/>
</dbReference>
<evidence type="ECO:0000256" key="1">
    <source>
        <dbReference type="ARBA" id="ARBA00004571"/>
    </source>
</evidence>
<dbReference type="Gene3D" id="2.40.170.20">
    <property type="entry name" value="TonB-dependent receptor, beta-barrel domain"/>
    <property type="match status" value="1"/>
</dbReference>
<feature type="domain" description="TonB-dependent receptor plug" evidence="12">
    <location>
        <begin position="35"/>
        <end position="145"/>
    </location>
</feature>
<evidence type="ECO:0000256" key="4">
    <source>
        <dbReference type="ARBA" id="ARBA00022496"/>
    </source>
</evidence>
<evidence type="ECO:0000256" key="11">
    <source>
        <dbReference type="PROSITE-ProRule" id="PRU01360"/>
    </source>
</evidence>
<keyword evidence="8" id="KW-0798">TonB box</keyword>
<keyword evidence="10 11" id="KW-0998">Cell outer membrane</keyword>
<evidence type="ECO:0000313" key="14">
    <source>
        <dbReference type="Proteomes" id="UP000031057"/>
    </source>
</evidence>
<protein>
    <submittedName>
        <fullName evidence="13">TonB-dependent receptor</fullName>
    </submittedName>
</protein>
<keyword evidence="5 11" id="KW-0812">Transmembrane</keyword>
<dbReference type="Pfam" id="PF07715">
    <property type="entry name" value="Plug"/>
    <property type="match status" value="1"/>
</dbReference>
<evidence type="ECO:0000256" key="2">
    <source>
        <dbReference type="ARBA" id="ARBA00022448"/>
    </source>
</evidence>
<sequence length="149" mass="15419">LALTAQAAMAQEADPNASGVLEEIVVTARKRAESMQDVPASISALSSSELAKRFDSDVRDFADSSPNVVIDDTQQGPGGVAAVYIRGIGVADVEKSVDPAVGVVFDDIYLGQSSGSLMKAIDIDRVEVLRGPQGTLFGRNATGGVINIA</sequence>
<keyword evidence="2 11" id="KW-0813">Transport</keyword>
<keyword evidence="7" id="KW-0406">Ion transport</keyword>
<keyword evidence="13" id="KW-0675">Receptor</keyword>
<dbReference type="PANTHER" id="PTHR32552:SF81">
    <property type="entry name" value="TONB-DEPENDENT OUTER MEMBRANE RECEPTOR"/>
    <property type="match status" value="1"/>
</dbReference>
<evidence type="ECO:0000256" key="7">
    <source>
        <dbReference type="ARBA" id="ARBA00023065"/>
    </source>
</evidence>
<keyword evidence="9 11" id="KW-0472">Membrane</keyword>
<dbReference type="OrthoDB" id="9796221at2"/>
<accession>A0A0B1ZAU6</accession>
<dbReference type="PANTHER" id="PTHR32552">
    <property type="entry name" value="FERRICHROME IRON RECEPTOR-RELATED"/>
    <property type="match status" value="1"/>
</dbReference>